<dbReference type="GO" id="GO:0004845">
    <property type="term" value="F:uracil phosphoribosyltransferase activity"/>
    <property type="evidence" value="ECO:0007669"/>
    <property type="project" value="UniProtKB-UniRule"/>
</dbReference>
<dbReference type="CDD" id="cd06223">
    <property type="entry name" value="PRTases_typeI"/>
    <property type="match status" value="1"/>
</dbReference>
<dbReference type="Gene3D" id="3.40.50.2020">
    <property type="match status" value="1"/>
</dbReference>
<keyword evidence="4 5" id="KW-0804">Transcription</keyword>
<protein>
    <recommendedName>
        <fullName evidence="5">Bifunctional protein PyrR</fullName>
    </recommendedName>
    <domain>
        <recommendedName>
            <fullName evidence="5">Pyrimidine operon regulatory protein</fullName>
        </recommendedName>
    </domain>
    <domain>
        <recommendedName>
            <fullName evidence="5">Uracil phosphoribosyltransferase</fullName>
            <shortName evidence="5">UPRTase</shortName>
            <ecNumber evidence="5">2.4.2.9</ecNumber>
        </recommendedName>
    </domain>
</protein>
<organism evidence="7">
    <name type="scientific">uncultured Sporomusa sp</name>
    <dbReference type="NCBI Taxonomy" id="307249"/>
    <lineage>
        <taxon>Bacteria</taxon>
        <taxon>Bacillati</taxon>
        <taxon>Bacillota</taxon>
        <taxon>Negativicutes</taxon>
        <taxon>Selenomonadales</taxon>
        <taxon>Sporomusaceae</taxon>
        <taxon>Sporomusa</taxon>
        <taxon>environmental samples</taxon>
    </lineage>
</organism>
<comment type="catalytic activity">
    <reaction evidence="5">
        <text>UMP + diphosphate = 5-phospho-alpha-D-ribose 1-diphosphate + uracil</text>
        <dbReference type="Rhea" id="RHEA:13017"/>
        <dbReference type="ChEBI" id="CHEBI:17568"/>
        <dbReference type="ChEBI" id="CHEBI:33019"/>
        <dbReference type="ChEBI" id="CHEBI:57865"/>
        <dbReference type="ChEBI" id="CHEBI:58017"/>
        <dbReference type="EC" id="2.4.2.9"/>
    </reaction>
</comment>
<dbReference type="NCBIfam" id="NF003548">
    <property type="entry name" value="PRK05205.1-4"/>
    <property type="match status" value="1"/>
</dbReference>
<proteinExistence type="inferred from homology"/>
<comment type="similarity">
    <text evidence="1 5">Belongs to the purine/pyrimidine phosphoribosyltransferase family. PyrR subfamily.</text>
</comment>
<dbReference type="InterPro" id="IPR023050">
    <property type="entry name" value="PyrR"/>
</dbReference>
<evidence type="ECO:0000256" key="1">
    <source>
        <dbReference type="ARBA" id="ARBA00005565"/>
    </source>
</evidence>
<name>A0A212LR68_9FIRM</name>
<dbReference type="GO" id="GO:0003723">
    <property type="term" value="F:RNA binding"/>
    <property type="evidence" value="ECO:0007669"/>
    <property type="project" value="UniProtKB-UniRule"/>
</dbReference>
<gene>
    <name evidence="5 7" type="primary">pyrR</name>
    <name evidence="7" type="ORF">KL86SPO_30212</name>
</gene>
<comment type="function">
    <text evidence="5">Also displays a weak uracil phosphoribosyltransferase activity which is not physiologically significant.</text>
</comment>
<dbReference type="RefSeq" id="WP_083945476.1">
    <property type="nucleotide sequence ID" value="NZ_LT608335.1"/>
</dbReference>
<keyword evidence="5 7" id="KW-0328">Glycosyltransferase</keyword>
<keyword evidence="3 5" id="KW-0805">Transcription regulation</keyword>
<dbReference type="PANTHER" id="PTHR11608:SF0">
    <property type="entry name" value="BIFUNCTIONAL PROTEIN PYRR"/>
    <property type="match status" value="1"/>
</dbReference>
<keyword evidence="2 5" id="KW-0806">Transcription termination</keyword>
<comment type="function">
    <text evidence="5">Regulates transcriptional attenuation of the pyrimidine nucleotide (pyr) operon by binding in a uridine-dependent manner to specific sites on pyr mRNA. This disrupts an antiterminator hairpin in the RNA and favors formation of a downstream transcription terminator, leading to a reduced expression of downstream genes.</text>
</comment>
<dbReference type="SUPFAM" id="SSF53271">
    <property type="entry name" value="PRTase-like"/>
    <property type="match status" value="1"/>
</dbReference>
<evidence type="ECO:0000256" key="5">
    <source>
        <dbReference type="HAMAP-Rule" id="MF_01219"/>
    </source>
</evidence>
<reference evidence="7" key="1">
    <citation type="submission" date="2016-08" db="EMBL/GenBank/DDBJ databases">
        <authorList>
            <person name="Seilhamer J.J."/>
        </authorList>
    </citation>
    <scope>NUCLEOTIDE SEQUENCE</scope>
    <source>
        <strain evidence="7">86</strain>
    </source>
</reference>
<feature type="short sequence motif" description="PRPP-binding" evidence="5">
    <location>
        <begin position="105"/>
        <end position="117"/>
    </location>
</feature>
<dbReference type="EC" id="2.4.2.9" evidence="5"/>
<evidence type="ECO:0000256" key="2">
    <source>
        <dbReference type="ARBA" id="ARBA00022472"/>
    </source>
</evidence>
<evidence type="ECO:0000256" key="4">
    <source>
        <dbReference type="ARBA" id="ARBA00023163"/>
    </source>
</evidence>
<dbReference type="EMBL" id="FMJE01000003">
    <property type="protein sequence ID" value="SCM80033.1"/>
    <property type="molecule type" value="Genomic_DNA"/>
</dbReference>
<dbReference type="GO" id="GO:0006353">
    <property type="term" value="P:DNA-templated transcription termination"/>
    <property type="evidence" value="ECO:0007669"/>
    <property type="project" value="UniProtKB-UniRule"/>
</dbReference>
<dbReference type="NCBIfam" id="NF003545">
    <property type="entry name" value="PRK05205.1-1"/>
    <property type="match status" value="1"/>
</dbReference>
<keyword evidence="5 7" id="KW-0808">Transferase</keyword>
<dbReference type="PANTHER" id="PTHR11608">
    <property type="entry name" value="BIFUNCTIONAL PROTEIN PYRR"/>
    <property type="match status" value="1"/>
</dbReference>
<evidence type="ECO:0000259" key="6">
    <source>
        <dbReference type="Pfam" id="PF00156"/>
    </source>
</evidence>
<dbReference type="HAMAP" id="MF_01219">
    <property type="entry name" value="PyrR"/>
    <property type="match status" value="1"/>
</dbReference>
<accession>A0A212LR68</accession>
<dbReference type="InterPro" id="IPR050137">
    <property type="entry name" value="PyrR_bifunctional"/>
</dbReference>
<dbReference type="NCBIfam" id="NF003549">
    <property type="entry name" value="PRK05205.1-5"/>
    <property type="match status" value="1"/>
</dbReference>
<dbReference type="InterPro" id="IPR029057">
    <property type="entry name" value="PRTase-like"/>
</dbReference>
<dbReference type="NCBIfam" id="NF003547">
    <property type="entry name" value="PRK05205.1-3"/>
    <property type="match status" value="1"/>
</dbReference>
<dbReference type="Pfam" id="PF00156">
    <property type="entry name" value="Pribosyltran"/>
    <property type="match status" value="1"/>
</dbReference>
<evidence type="ECO:0000256" key="3">
    <source>
        <dbReference type="ARBA" id="ARBA00023015"/>
    </source>
</evidence>
<evidence type="ECO:0000313" key="7">
    <source>
        <dbReference type="EMBL" id="SCM80033.1"/>
    </source>
</evidence>
<dbReference type="AlphaFoldDB" id="A0A212LR68"/>
<sequence length="187" mass="20603">MTKHVNMVDKAIIMDSQAIKRALTRIAHEIVEHNKGVSDIALVGIRTRGVPLAQRVAEEIKRIEGVEVPVGILDITLYRDDLSTLAYQPIVHETLIPFSINGKKVVLIDDVLFTGRTVRAALDAIIDIGRPSSIQLAVLIDRGHRELPIRADYVGKNVPTSGKEIVSVQLAATDEAEQVVIKEFTQE</sequence>
<dbReference type="FunFam" id="3.40.50.2020:FF:000020">
    <property type="entry name" value="Bifunctional protein PyrR"/>
    <property type="match status" value="1"/>
</dbReference>
<keyword evidence="5" id="KW-0694">RNA-binding</keyword>
<dbReference type="InterPro" id="IPR000836">
    <property type="entry name" value="PRTase_dom"/>
</dbReference>
<comment type="subunit">
    <text evidence="5">Homodimer and homohexamer; in equilibrium.</text>
</comment>
<feature type="domain" description="Phosphoribosyltransferase" evidence="6">
    <location>
        <begin position="13"/>
        <end position="159"/>
    </location>
</feature>